<protein>
    <submittedName>
        <fullName evidence="3">Uncharacterized protein</fullName>
    </submittedName>
</protein>
<organism evidence="3 4">
    <name type="scientific">Nephila pilipes</name>
    <name type="common">Giant wood spider</name>
    <name type="synonym">Nephila maculata</name>
    <dbReference type="NCBI Taxonomy" id="299642"/>
    <lineage>
        <taxon>Eukaryota</taxon>
        <taxon>Metazoa</taxon>
        <taxon>Ecdysozoa</taxon>
        <taxon>Arthropoda</taxon>
        <taxon>Chelicerata</taxon>
        <taxon>Arachnida</taxon>
        <taxon>Araneae</taxon>
        <taxon>Araneomorphae</taxon>
        <taxon>Entelegynae</taxon>
        <taxon>Araneoidea</taxon>
        <taxon>Nephilidae</taxon>
        <taxon>Nephila</taxon>
    </lineage>
</organism>
<reference evidence="3" key="1">
    <citation type="submission" date="2020-08" db="EMBL/GenBank/DDBJ databases">
        <title>Multicomponent nature underlies the extraordinary mechanical properties of spider dragline silk.</title>
        <authorList>
            <person name="Kono N."/>
            <person name="Nakamura H."/>
            <person name="Mori M."/>
            <person name="Yoshida Y."/>
            <person name="Ohtoshi R."/>
            <person name="Malay A.D."/>
            <person name="Moran D.A.P."/>
            <person name="Tomita M."/>
            <person name="Numata K."/>
            <person name="Arakawa K."/>
        </authorList>
    </citation>
    <scope>NUCLEOTIDE SEQUENCE</scope>
</reference>
<comment type="caution">
    <text evidence="3">The sequence shown here is derived from an EMBL/GenBank/DDBJ whole genome shotgun (WGS) entry which is preliminary data.</text>
</comment>
<evidence type="ECO:0000313" key="2">
    <source>
        <dbReference type="EMBL" id="GFS38986.1"/>
    </source>
</evidence>
<sequence>MAEALREPLSSQARNVFGSLLEQEIESQRSLEEPEPSENHEHRMPVESDKPTPNTKSKQLIFEMAITLRDPRSSQPEKFYEGCRPKSPSLRHYPSLFVD</sequence>
<evidence type="ECO:0000313" key="3">
    <source>
        <dbReference type="EMBL" id="GFT61431.1"/>
    </source>
</evidence>
<accession>A0A8X6PB06</accession>
<dbReference type="EMBL" id="BMAW01114365">
    <property type="protein sequence ID" value="GFT61431.1"/>
    <property type="molecule type" value="Genomic_DNA"/>
</dbReference>
<evidence type="ECO:0000313" key="4">
    <source>
        <dbReference type="Proteomes" id="UP000887013"/>
    </source>
</evidence>
<name>A0A8X6PB06_NEPPI</name>
<proteinExistence type="predicted"/>
<dbReference type="Proteomes" id="UP000887013">
    <property type="component" value="Unassembled WGS sequence"/>
</dbReference>
<dbReference type="AlphaFoldDB" id="A0A8X6PB06"/>
<gene>
    <name evidence="2" type="ORF">NPIL_370031</name>
    <name evidence="3" type="ORF">NPIL_93561</name>
</gene>
<dbReference type="EMBL" id="BMAW01089278">
    <property type="protein sequence ID" value="GFS38986.1"/>
    <property type="molecule type" value="Genomic_DNA"/>
</dbReference>
<feature type="region of interest" description="Disordered" evidence="1">
    <location>
        <begin position="71"/>
        <end position="99"/>
    </location>
</feature>
<keyword evidence="4" id="KW-1185">Reference proteome</keyword>
<feature type="compositionally biased region" description="Basic and acidic residues" evidence="1">
    <location>
        <begin position="26"/>
        <end position="50"/>
    </location>
</feature>
<feature type="region of interest" description="Disordered" evidence="1">
    <location>
        <begin position="24"/>
        <end position="58"/>
    </location>
</feature>
<evidence type="ECO:0000256" key="1">
    <source>
        <dbReference type="SAM" id="MobiDB-lite"/>
    </source>
</evidence>